<keyword evidence="3" id="KW-1185">Reference proteome</keyword>
<keyword evidence="1" id="KW-0732">Signal</keyword>
<reference evidence="2" key="1">
    <citation type="submission" date="2022-12" db="EMBL/GenBank/DDBJ databases">
        <title>Marinomonas 15G1-11 sp. nov, isolated from marine algae.</title>
        <authorList>
            <person name="Butt M."/>
            <person name="Choi D.G."/>
            <person name="Kim J.M."/>
            <person name="Lee J.K."/>
            <person name="Baek J.H."/>
            <person name="Jeon C.O."/>
        </authorList>
    </citation>
    <scope>NUCLEOTIDE SEQUENCE</scope>
    <source>
        <strain evidence="2">15G1-11</strain>
    </source>
</reference>
<evidence type="ECO:0000256" key="1">
    <source>
        <dbReference type="SAM" id="SignalP"/>
    </source>
</evidence>
<feature type="signal peptide" evidence="1">
    <location>
        <begin position="1"/>
        <end position="23"/>
    </location>
</feature>
<dbReference type="Proteomes" id="UP001149719">
    <property type="component" value="Unassembled WGS sequence"/>
</dbReference>
<dbReference type="EMBL" id="JAPUBN010000006">
    <property type="protein sequence ID" value="MCZ2720186.1"/>
    <property type="molecule type" value="Genomic_DNA"/>
</dbReference>
<gene>
    <name evidence="2" type="ORF">O1D97_00650</name>
</gene>
<comment type="caution">
    <text evidence="2">The sequence shown here is derived from an EMBL/GenBank/DDBJ whole genome shotgun (WGS) entry which is preliminary data.</text>
</comment>
<feature type="chain" id="PRO_5047294745" evidence="1">
    <location>
        <begin position="24"/>
        <end position="94"/>
    </location>
</feature>
<accession>A0ABT4JP91</accession>
<proteinExistence type="predicted"/>
<sequence length="94" mass="10206">MNTFTKATLALLTSSVVATSAFAFNGSSDDSAYETYRNSISSVEALSNTLDAKGIEYNADVNLKGANTFSKKAEAYNDKYEELQTIFNANHFAN</sequence>
<evidence type="ECO:0000313" key="3">
    <source>
        <dbReference type="Proteomes" id="UP001149719"/>
    </source>
</evidence>
<organism evidence="2 3">
    <name type="scientific">Marinomonas phaeophyticola</name>
    <dbReference type="NCBI Taxonomy" id="3004091"/>
    <lineage>
        <taxon>Bacteria</taxon>
        <taxon>Pseudomonadati</taxon>
        <taxon>Pseudomonadota</taxon>
        <taxon>Gammaproteobacteria</taxon>
        <taxon>Oceanospirillales</taxon>
        <taxon>Oceanospirillaceae</taxon>
        <taxon>Marinomonas</taxon>
    </lineage>
</organism>
<evidence type="ECO:0000313" key="2">
    <source>
        <dbReference type="EMBL" id="MCZ2720186.1"/>
    </source>
</evidence>
<protein>
    <submittedName>
        <fullName evidence="2">Uncharacterized protein</fullName>
    </submittedName>
</protein>
<name>A0ABT4JP91_9GAMM</name>
<dbReference type="RefSeq" id="WP_269121879.1">
    <property type="nucleotide sequence ID" value="NZ_JAPUBN010000006.1"/>
</dbReference>